<dbReference type="GO" id="GO:0006699">
    <property type="term" value="P:bile acid biosynthetic process"/>
    <property type="evidence" value="ECO:0007669"/>
    <property type="project" value="InterPro"/>
</dbReference>
<dbReference type="AlphaFoldDB" id="V9KXI1"/>
<dbReference type="InterPro" id="IPR020471">
    <property type="entry name" value="AKR"/>
</dbReference>
<protein>
    <submittedName>
        <fullName evidence="5">3-oxo-5-beta-steroid 4-dehydrogenase</fullName>
    </submittedName>
</protein>
<evidence type="ECO:0000256" key="3">
    <source>
        <dbReference type="PIRSR" id="PIRSR000097-3"/>
    </source>
</evidence>
<dbReference type="PIRSF" id="PIRSF000097">
    <property type="entry name" value="AKR"/>
    <property type="match status" value="1"/>
</dbReference>
<dbReference type="CDD" id="cd19109">
    <property type="entry name" value="AKR_AKR1D1-3"/>
    <property type="match status" value="1"/>
</dbReference>
<evidence type="ECO:0000256" key="2">
    <source>
        <dbReference type="PIRSR" id="PIRSR000097-1"/>
    </source>
</evidence>
<reference evidence="5" key="1">
    <citation type="journal article" date="2014" name="Nature">
        <title>Elephant shark genome provides unique insights into gnathostome evolution.</title>
        <authorList>
            <consortium name="International Elephant Shark Genome Sequencing Consortium"/>
            <person name="Venkatesh B."/>
            <person name="Lee A.P."/>
            <person name="Ravi V."/>
            <person name="Maurya A.K."/>
            <person name="Lian M.M."/>
            <person name="Swann J.B."/>
            <person name="Ohta Y."/>
            <person name="Flajnik M.F."/>
            <person name="Sutoh Y."/>
            <person name="Kasahara M."/>
            <person name="Hoon S."/>
            <person name="Gangu V."/>
            <person name="Roy S.W."/>
            <person name="Irimia M."/>
            <person name="Korzh V."/>
            <person name="Kondrychyn I."/>
            <person name="Lim Z.W."/>
            <person name="Tay B.H."/>
            <person name="Tohari S."/>
            <person name="Kong K.W."/>
            <person name="Ho S."/>
            <person name="Lorente-Galdos B."/>
            <person name="Quilez J."/>
            <person name="Marques-Bonet T."/>
            <person name="Raney B.J."/>
            <person name="Ingham P.W."/>
            <person name="Tay A."/>
            <person name="Hillier L.W."/>
            <person name="Minx P."/>
            <person name="Boehm T."/>
            <person name="Wilson R.K."/>
            <person name="Brenner S."/>
            <person name="Warren W.C."/>
        </authorList>
    </citation>
    <scope>NUCLEOTIDE SEQUENCE</scope>
    <source>
        <tissue evidence="5">Liver</tissue>
    </source>
</reference>
<dbReference type="Pfam" id="PF00248">
    <property type="entry name" value="Aldo_ket_red"/>
    <property type="match status" value="1"/>
</dbReference>
<dbReference type="FunFam" id="3.20.20.100:FF:000003">
    <property type="entry name" value="Aldo-keto reductase family 1 member C3"/>
    <property type="match status" value="1"/>
</dbReference>
<sequence>MNLTSKNHRIPLSDGNTIPIIGLGTYSSNRTTTALECYEAVKQAIDIGYRHIDGAWIYGNEAEVGRAVREKIADGIVERKDIFYCGKLWNTCHPPELVRPTLERSLAKLKFDYIDLYLIELPMAFQPGDDNYPKDENGAIRYYRTELCATWEAMEACKDAGLVKSIGVSNFNRRQLEAILNKPGLKHKPVANQVECHPYFTQIKLKTFCESHDIVLVGYSPLGTCRDKLWVNMNLPPLLEDELLVSVGKRWNKSSAQVALHYQLQRNVVIIPKSFNPQHIQSNFQIFDFSLTDEEMKAIDELNKNVRYVELLMWSDHPEYPFREEY</sequence>
<dbReference type="InterPro" id="IPR044483">
    <property type="entry name" value="AKR1D1"/>
</dbReference>
<dbReference type="PROSITE" id="PS00798">
    <property type="entry name" value="ALDOKETO_REDUCTASE_1"/>
    <property type="match status" value="1"/>
</dbReference>
<organism evidence="5">
    <name type="scientific">Callorhinchus milii</name>
    <name type="common">Ghost shark</name>
    <dbReference type="NCBI Taxonomy" id="7868"/>
    <lineage>
        <taxon>Eukaryota</taxon>
        <taxon>Metazoa</taxon>
        <taxon>Chordata</taxon>
        <taxon>Craniata</taxon>
        <taxon>Vertebrata</taxon>
        <taxon>Chondrichthyes</taxon>
        <taxon>Holocephali</taxon>
        <taxon>Chimaeriformes</taxon>
        <taxon>Callorhinchidae</taxon>
        <taxon>Callorhinchus</taxon>
    </lineage>
</organism>
<evidence type="ECO:0000313" key="5">
    <source>
        <dbReference type="EMBL" id="AFP03351.1"/>
    </source>
</evidence>
<dbReference type="InterPro" id="IPR018170">
    <property type="entry name" value="Aldo/ket_reductase_CS"/>
</dbReference>
<feature type="active site" description="Proton donor" evidence="2">
    <location>
        <position position="58"/>
    </location>
</feature>
<dbReference type="SUPFAM" id="SSF51430">
    <property type="entry name" value="NAD(P)-linked oxidoreductase"/>
    <property type="match status" value="1"/>
</dbReference>
<feature type="domain" description="NADP-dependent oxidoreductase" evidence="4">
    <location>
        <begin position="21"/>
        <end position="303"/>
    </location>
</feature>
<feature type="site" description="Lowers pKa of active site Tyr" evidence="3">
    <location>
        <position position="87"/>
    </location>
</feature>
<dbReference type="PRINTS" id="PR00069">
    <property type="entry name" value="ALDKETRDTASE"/>
</dbReference>
<dbReference type="PANTHER" id="PTHR11732">
    <property type="entry name" value="ALDO/KETO REDUCTASE"/>
    <property type="match status" value="1"/>
</dbReference>
<dbReference type="Gene3D" id="3.20.20.100">
    <property type="entry name" value="NADP-dependent oxidoreductase domain"/>
    <property type="match status" value="1"/>
</dbReference>
<dbReference type="GO" id="GO:0047787">
    <property type="term" value="F:Delta4-3-oxosteroid 5beta-reductase activity"/>
    <property type="evidence" value="ECO:0007669"/>
    <property type="project" value="InterPro"/>
</dbReference>
<evidence type="ECO:0000259" key="4">
    <source>
        <dbReference type="Pfam" id="PF00248"/>
    </source>
</evidence>
<dbReference type="EMBL" id="JW870833">
    <property type="protein sequence ID" value="AFP03351.1"/>
    <property type="molecule type" value="mRNA"/>
</dbReference>
<name>V9KXI1_CALMI</name>
<accession>V9KXI1</accession>
<comment type="similarity">
    <text evidence="1">Belongs to the aldo/keto reductase family.</text>
</comment>
<evidence type="ECO:0000256" key="1">
    <source>
        <dbReference type="ARBA" id="ARBA00007905"/>
    </source>
</evidence>
<dbReference type="PROSITE" id="PS00062">
    <property type="entry name" value="ALDOKETO_REDUCTASE_2"/>
    <property type="match status" value="1"/>
</dbReference>
<dbReference type="InterPro" id="IPR023210">
    <property type="entry name" value="NADP_OxRdtase_dom"/>
</dbReference>
<dbReference type="InterPro" id="IPR036812">
    <property type="entry name" value="NAD(P)_OxRdtase_dom_sf"/>
</dbReference>
<proteinExistence type="evidence at transcript level"/>